<name>A0A4U9TSI3_SERFO</name>
<keyword evidence="2" id="KW-0560">Oxidoreductase</keyword>
<dbReference type="EC" id="1.6.5.-" evidence="2"/>
<protein>
    <submittedName>
        <fullName evidence="2">Na(+)-translocating NADH-quinone reductase subunit A</fullName>
        <ecNumber evidence="2">1.6.5.-</ecNumber>
    </submittedName>
</protein>
<gene>
    <name evidence="2" type="primary">nqrA_3</name>
    <name evidence="2" type="ORF">NCTC12965_01750</name>
</gene>
<reference evidence="2" key="1">
    <citation type="submission" date="2019-05" db="EMBL/GenBank/DDBJ databases">
        <authorList>
            <consortium name="Pathogen Informatics"/>
        </authorList>
    </citation>
    <scope>NUCLEOTIDE SEQUENCE [LARGE SCALE GENOMIC DNA]</scope>
    <source>
        <strain evidence="2">NCTC12965</strain>
    </source>
</reference>
<evidence type="ECO:0000313" key="2">
    <source>
        <dbReference type="EMBL" id="VTR23326.1"/>
    </source>
</evidence>
<organism evidence="2">
    <name type="scientific">Serratia fonticola</name>
    <dbReference type="NCBI Taxonomy" id="47917"/>
    <lineage>
        <taxon>Bacteria</taxon>
        <taxon>Pseudomonadati</taxon>
        <taxon>Pseudomonadota</taxon>
        <taxon>Gammaproteobacteria</taxon>
        <taxon>Enterobacterales</taxon>
        <taxon>Yersiniaceae</taxon>
        <taxon>Serratia</taxon>
    </lineage>
</organism>
<dbReference type="AlphaFoldDB" id="A0A4U9TSI3"/>
<dbReference type="PANTHER" id="PTHR37839">
    <property type="entry name" value="NA(+)-TRANSLOCATING NADH-QUINONE REDUCTASE SUBUNIT A"/>
    <property type="match status" value="1"/>
</dbReference>
<feature type="domain" description="NqrA N-terminal barrel-sandwich hybrid" evidence="1">
    <location>
        <begin position="2"/>
        <end position="81"/>
    </location>
</feature>
<proteinExistence type="predicted"/>
<dbReference type="GO" id="GO:0006814">
    <property type="term" value="P:sodium ion transport"/>
    <property type="evidence" value="ECO:0007669"/>
    <property type="project" value="InterPro"/>
</dbReference>
<sequence>MIKIKKGLDLPIAGAPSQVIQDGPAVTQVALLGQEYVGMRPSMLVTGLAIELRKARRCLKIRRSLGFSSTAPASGQIAAIQSRRTPHAAIGGD</sequence>
<dbReference type="InterPro" id="IPR056147">
    <property type="entry name" value="NQRA_N"/>
</dbReference>
<dbReference type="GO" id="GO:0016655">
    <property type="term" value="F:oxidoreductase activity, acting on NAD(P)H, quinone or similar compound as acceptor"/>
    <property type="evidence" value="ECO:0007669"/>
    <property type="project" value="InterPro"/>
</dbReference>
<dbReference type="InterPro" id="IPR008703">
    <property type="entry name" value="NqrA"/>
</dbReference>
<evidence type="ECO:0000259" key="1">
    <source>
        <dbReference type="Pfam" id="PF05896"/>
    </source>
</evidence>
<dbReference type="PANTHER" id="PTHR37839:SF1">
    <property type="entry name" value="NA(+)-TRANSLOCATING NADH-QUINONE REDUCTASE SUBUNIT A"/>
    <property type="match status" value="1"/>
</dbReference>
<dbReference type="EMBL" id="CABEEZ010000031">
    <property type="protein sequence ID" value="VTR23326.1"/>
    <property type="molecule type" value="Genomic_DNA"/>
</dbReference>
<accession>A0A4U9TSI3</accession>
<dbReference type="Pfam" id="PF05896">
    <property type="entry name" value="NQRA_N"/>
    <property type="match status" value="1"/>
</dbReference>